<dbReference type="SUPFAM" id="SSF161098">
    <property type="entry name" value="MetI-like"/>
    <property type="match status" value="1"/>
</dbReference>
<dbReference type="PROSITE" id="PS50928">
    <property type="entry name" value="ABC_TM1"/>
    <property type="match status" value="1"/>
</dbReference>
<sequence length="323" mass="35793">MTTTTRLPHAGRTSPRAPAPPDAPSPRPRPLARLAARGTPYLFIAPFFVLFAVFGLYPLLYTAWVSLHEWKMGMKGDFVGLDNYSKLFGDPDFWNALVNTVGMLVMATVPQLLLALVVASMLNQRLRGMTFLRLGILLPIVTSVAAVGIVFSQLFDRDAGMANGLLHLVGIGPVDWRAERWSSWAAISTMVDWRWTGYNSLIYLAAMQAVPKELYEAASIDGAGRVRQLFAITVPMIRPAVIFTVISSTIAGLQLFTEPLIFAQGSNAISGGSLRQFQTMSMFMFEKAFRNFDYGYGSAVAWMIFLIIIVLTVVNFLIVRRTR</sequence>
<evidence type="ECO:0000313" key="10">
    <source>
        <dbReference type="EMBL" id="XCJ68535.1"/>
    </source>
</evidence>
<feature type="domain" description="ABC transmembrane type-1" evidence="9">
    <location>
        <begin position="97"/>
        <end position="315"/>
    </location>
</feature>
<dbReference type="Pfam" id="PF00528">
    <property type="entry name" value="BPD_transp_1"/>
    <property type="match status" value="1"/>
</dbReference>
<dbReference type="PANTHER" id="PTHR30193:SF37">
    <property type="entry name" value="INNER MEMBRANE ABC TRANSPORTER PERMEASE PROTEIN YCJO"/>
    <property type="match status" value="1"/>
</dbReference>
<evidence type="ECO:0000256" key="2">
    <source>
        <dbReference type="ARBA" id="ARBA00022448"/>
    </source>
</evidence>
<keyword evidence="2 7" id="KW-0813">Transport</keyword>
<name>A0AAU8IK20_9ACTN</name>
<dbReference type="GO" id="GO:0055085">
    <property type="term" value="P:transmembrane transport"/>
    <property type="evidence" value="ECO:0007669"/>
    <property type="project" value="InterPro"/>
</dbReference>
<feature type="transmembrane region" description="Helical" evidence="7">
    <location>
        <begin position="299"/>
        <end position="319"/>
    </location>
</feature>
<dbReference type="InterPro" id="IPR000515">
    <property type="entry name" value="MetI-like"/>
</dbReference>
<evidence type="ECO:0000256" key="8">
    <source>
        <dbReference type="SAM" id="MobiDB-lite"/>
    </source>
</evidence>
<keyword evidence="5 7" id="KW-1133">Transmembrane helix</keyword>
<keyword evidence="4 7" id="KW-0812">Transmembrane</keyword>
<evidence type="ECO:0000259" key="9">
    <source>
        <dbReference type="PROSITE" id="PS50928"/>
    </source>
</evidence>
<comment type="subcellular location">
    <subcellularLocation>
        <location evidence="1 7">Cell membrane</location>
        <topology evidence="1 7">Multi-pass membrane protein</topology>
    </subcellularLocation>
</comment>
<dbReference type="EMBL" id="CP159534">
    <property type="protein sequence ID" value="XCJ68535.1"/>
    <property type="molecule type" value="Genomic_DNA"/>
</dbReference>
<feature type="transmembrane region" description="Helical" evidence="7">
    <location>
        <begin position="131"/>
        <end position="155"/>
    </location>
</feature>
<proteinExistence type="inferred from homology"/>
<dbReference type="InterPro" id="IPR035906">
    <property type="entry name" value="MetI-like_sf"/>
</dbReference>
<evidence type="ECO:0000256" key="6">
    <source>
        <dbReference type="ARBA" id="ARBA00023136"/>
    </source>
</evidence>
<keyword evidence="6 7" id="KW-0472">Membrane</keyword>
<accession>A0AAU8IK20</accession>
<dbReference type="Gene3D" id="1.10.3720.10">
    <property type="entry name" value="MetI-like"/>
    <property type="match status" value="1"/>
</dbReference>
<gene>
    <name evidence="10" type="ORF">ABII15_00565</name>
</gene>
<evidence type="ECO:0000256" key="5">
    <source>
        <dbReference type="ARBA" id="ARBA00022989"/>
    </source>
</evidence>
<dbReference type="GO" id="GO:0005886">
    <property type="term" value="C:plasma membrane"/>
    <property type="evidence" value="ECO:0007669"/>
    <property type="project" value="UniProtKB-SubCell"/>
</dbReference>
<evidence type="ECO:0000256" key="1">
    <source>
        <dbReference type="ARBA" id="ARBA00004651"/>
    </source>
</evidence>
<dbReference type="AlphaFoldDB" id="A0AAU8IK20"/>
<feature type="transmembrane region" description="Helical" evidence="7">
    <location>
        <begin position="41"/>
        <end position="64"/>
    </location>
</feature>
<feature type="compositionally biased region" description="Pro residues" evidence="8">
    <location>
        <begin position="17"/>
        <end position="29"/>
    </location>
</feature>
<keyword evidence="3" id="KW-1003">Cell membrane</keyword>
<evidence type="ECO:0000256" key="3">
    <source>
        <dbReference type="ARBA" id="ARBA00022475"/>
    </source>
</evidence>
<dbReference type="RefSeq" id="WP_353940221.1">
    <property type="nucleotide sequence ID" value="NZ_CP159534.1"/>
</dbReference>
<dbReference type="CDD" id="cd06261">
    <property type="entry name" value="TM_PBP2"/>
    <property type="match status" value="1"/>
</dbReference>
<protein>
    <submittedName>
        <fullName evidence="10">Sugar ABC transporter permease</fullName>
    </submittedName>
</protein>
<reference evidence="10" key="1">
    <citation type="submission" date="2024-06" db="EMBL/GenBank/DDBJ databases">
        <title>Streptomyces sp. strain HUAS MG91 genome sequences.</title>
        <authorList>
            <person name="Mo P."/>
        </authorList>
    </citation>
    <scope>NUCLEOTIDE SEQUENCE</scope>
    <source>
        <strain evidence="10">HUAS MG91</strain>
    </source>
</reference>
<dbReference type="KEGG" id="stac:ABII15_00565"/>
<feature type="transmembrane region" description="Helical" evidence="7">
    <location>
        <begin position="93"/>
        <end position="119"/>
    </location>
</feature>
<feature type="region of interest" description="Disordered" evidence="8">
    <location>
        <begin position="1"/>
        <end position="29"/>
    </location>
</feature>
<organism evidence="10">
    <name type="scientific">Streptomyces tabacisoli</name>
    <dbReference type="NCBI Taxonomy" id="3156398"/>
    <lineage>
        <taxon>Bacteria</taxon>
        <taxon>Bacillati</taxon>
        <taxon>Actinomycetota</taxon>
        <taxon>Actinomycetes</taxon>
        <taxon>Kitasatosporales</taxon>
        <taxon>Streptomycetaceae</taxon>
        <taxon>Streptomyces</taxon>
    </lineage>
</organism>
<evidence type="ECO:0000256" key="4">
    <source>
        <dbReference type="ARBA" id="ARBA00022692"/>
    </source>
</evidence>
<evidence type="ECO:0000256" key="7">
    <source>
        <dbReference type="RuleBase" id="RU363032"/>
    </source>
</evidence>
<dbReference type="PANTHER" id="PTHR30193">
    <property type="entry name" value="ABC TRANSPORTER PERMEASE PROTEIN"/>
    <property type="match status" value="1"/>
</dbReference>
<dbReference type="InterPro" id="IPR051393">
    <property type="entry name" value="ABC_transporter_permease"/>
</dbReference>
<comment type="similarity">
    <text evidence="7">Belongs to the binding-protein-dependent transport system permease family.</text>
</comment>